<proteinExistence type="predicted"/>
<dbReference type="AlphaFoldDB" id="A0A4Z2JFM0"/>
<accession>A0A4Z2JFM0</accession>
<comment type="caution">
    <text evidence="2">The sequence shown here is derived from an EMBL/GenBank/DDBJ whole genome shotgun (WGS) entry which is preliminary data.</text>
</comment>
<gene>
    <name evidence="2" type="ORF">EYF80_000934</name>
</gene>
<dbReference type="EMBL" id="SRLO01000003">
    <property type="protein sequence ID" value="TNN89055.1"/>
    <property type="molecule type" value="Genomic_DNA"/>
</dbReference>
<keyword evidence="3" id="KW-1185">Reference proteome</keyword>
<dbReference type="Proteomes" id="UP000314294">
    <property type="component" value="Unassembled WGS sequence"/>
</dbReference>
<sequence>MELLLLGWCDTAFSWNGHLSFCSYENLKWRKTDTKDRGQSIEDNERQLGSGENEMKESKQRQSGRFCSPAARPLVGRGRDWDGRSHRLAVLGGPACQRGAMVSHSEVCAAKGTQSWLDARGPPAKVGGPVEDLE</sequence>
<protein>
    <submittedName>
        <fullName evidence="2">Uncharacterized protein</fullName>
    </submittedName>
</protein>
<name>A0A4Z2JFM0_9TELE</name>
<evidence type="ECO:0000313" key="3">
    <source>
        <dbReference type="Proteomes" id="UP000314294"/>
    </source>
</evidence>
<feature type="region of interest" description="Disordered" evidence="1">
    <location>
        <begin position="33"/>
        <end position="72"/>
    </location>
</feature>
<reference evidence="2 3" key="1">
    <citation type="submission" date="2019-03" db="EMBL/GenBank/DDBJ databases">
        <title>First draft genome of Liparis tanakae, snailfish: a comprehensive survey of snailfish specific genes.</title>
        <authorList>
            <person name="Kim W."/>
            <person name="Song I."/>
            <person name="Jeong J.-H."/>
            <person name="Kim D."/>
            <person name="Kim S."/>
            <person name="Ryu S."/>
            <person name="Song J.Y."/>
            <person name="Lee S.K."/>
        </authorList>
    </citation>
    <scope>NUCLEOTIDE SEQUENCE [LARGE SCALE GENOMIC DNA]</scope>
    <source>
        <tissue evidence="2">Muscle</tissue>
    </source>
</reference>
<organism evidence="2 3">
    <name type="scientific">Liparis tanakae</name>
    <name type="common">Tanaka's snailfish</name>
    <dbReference type="NCBI Taxonomy" id="230148"/>
    <lineage>
        <taxon>Eukaryota</taxon>
        <taxon>Metazoa</taxon>
        <taxon>Chordata</taxon>
        <taxon>Craniata</taxon>
        <taxon>Vertebrata</taxon>
        <taxon>Euteleostomi</taxon>
        <taxon>Actinopterygii</taxon>
        <taxon>Neopterygii</taxon>
        <taxon>Teleostei</taxon>
        <taxon>Neoteleostei</taxon>
        <taxon>Acanthomorphata</taxon>
        <taxon>Eupercaria</taxon>
        <taxon>Perciformes</taxon>
        <taxon>Cottioidei</taxon>
        <taxon>Cottales</taxon>
        <taxon>Liparidae</taxon>
        <taxon>Liparis</taxon>
    </lineage>
</organism>
<evidence type="ECO:0000313" key="2">
    <source>
        <dbReference type="EMBL" id="TNN89055.1"/>
    </source>
</evidence>
<evidence type="ECO:0000256" key="1">
    <source>
        <dbReference type="SAM" id="MobiDB-lite"/>
    </source>
</evidence>
<feature type="compositionally biased region" description="Basic and acidic residues" evidence="1">
    <location>
        <begin position="33"/>
        <end position="46"/>
    </location>
</feature>